<dbReference type="EC" id="4.2.99.20" evidence="4"/>
<dbReference type="AlphaFoldDB" id="A0A484Z9X9"/>
<dbReference type="InterPro" id="IPR000073">
    <property type="entry name" value="AB_hydrolase_1"/>
</dbReference>
<dbReference type="GO" id="GO:0016787">
    <property type="term" value="F:hydrolase activity"/>
    <property type="evidence" value="ECO:0007669"/>
    <property type="project" value="UniProtKB-KW"/>
</dbReference>
<name>A0A484Z9X9_9ENTR</name>
<dbReference type="Pfam" id="PF12697">
    <property type="entry name" value="Abhydrolase_6"/>
    <property type="match status" value="1"/>
</dbReference>
<evidence type="ECO:0000313" key="4">
    <source>
        <dbReference type="EMBL" id="VFS44371.1"/>
    </source>
</evidence>
<dbReference type="Proteomes" id="UP000351155">
    <property type="component" value="Unassembled WGS sequence"/>
</dbReference>
<keyword evidence="1" id="KW-0474">Menaquinone biosynthesis</keyword>
<feature type="domain" description="AB hydrolase-1" evidence="3">
    <location>
        <begin position="17"/>
        <end position="127"/>
    </location>
</feature>
<protein>
    <submittedName>
        <fullName evidence="4">Acyl-CoA thioester hydrolase</fullName>
        <ecNumber evidence="4">4.2.99.20</ecNumber>
    </submittedName>
</protein>
<reference evidence="4 5" key="1">
    <citation type="submission" date="2019-03" db="EMBL/GenBank/DDBJ databases">
        <authorList>
            <consortium name="Pathogen Informatics"/>
        </authorList>
    </citation>
    <scope>NUCLEOTIDE SEQUENCE [LARGE SCALE GENOMIC DNA]</scope>
    <source>
        <strain evidence="4 5">NCTC12126</strain>
    </source>
</reference>
<evidence type="ECO:0000256" key="2">
    <source>
        <dbReference type="ARBA" id="ARBA00023239"/>
    </source>
</evidence>
<evidence type="ECO:0000313" key="5">
    <source>
        <dbReference type="Proteomes" id="UP000351155"/>
    </source>
</evidence>
<sequence length="163" mass="17577">MILAGEQRAGKPGYPWLVFLHGFSGDAREWRAVGEQLGDYPQLYLDLPGHGGSAGISVSGFDQVSQLLTTTLISYNILSYWLVGYSLGGRIAMFHACQQPTGLRGVVVEGAIRGCRMRTRATPGWIPIAAGRSVCARNRSARFSPTGISSRCSPHSRRHSAAS</sequence>
<dbReference type="Gene3D" id="3.40.50.1820">
    <property type="entry name" value="alpha/beta hydrolase"/>
    <property type="match status" value="1"/>
</dbReference>
<dbReference type="PANTHER" id="PTHR42916:SF1">
    <property type="entry name" value="PROTEIN PHYLLO, CHLOROPLASTIC"/>
    <property type="match status" value="1"/>
</dbReference>
<dbReference type="GO" id="GO:0009234">
    <property type="term" value="P:menaquinone biosynthetic process"/>
    <property type="evidence" value="ECO:0007669"/>
    <property type="project" value="UniProtKB-KW"/>
</dbReference>
<gene>
    <name evidence="4" type="primary">menH</name>
    <name evidence="4" type="ORF">NCTC12126_05673</name>
</gene>
<dbReference type="PANTHER" id="PTHR42916">
    <property type="entry name" value="2-SUCCINYL-5-ENOLPYRUVYL-6-HYDROXY-3-CYCLOHEXENE-1-CARBOXYLATE SYNTHASE"/>
    <property type="match status" value="1"/>
</dbReference>
<dbReference type="EMBL" id="CAADIW010000073">
    <property type="protein sequence ID" value="VFS44371.1"/>
    <property type="molecule type" value="Genomic_DNA"/>
</dbReference>
<evidence type="ECO:0000256" key="1">
    <source>
        <dbReference type="ARBA" id="ARBA00022428"/>
    </source>
</evidence>
<dbReference type="GO" id="GO:0070205">
    <property type="term" value="F:2-succinyl-6-hydroxy-2,4-cyclohexadiene-1-carboxylate synthase activity"/>
    <property type="evidence" value="ECO:0007669"/>
    <property type="project" value="UniProtKB-EC"/>
</dbReference>
<accession>A0A484Z9X9</accession>
<evidence type="ECO:0000259" key="3">
    <source>
        <dbReference type="Pfam" id="PF12697"/>
    </source>
</evidence>
<keyword evidence="4" id="KW-0378">Hydrolase</keyword>
<dbReference type="InterPro" id="IPR029058">
    <property type="entry name" value="AB_hydrolase_fold"/>
</dbReference>
<keyword evidence="2 4" id="KW-0456">Lyase</keyword>
<organism evidence="4 5">
    <name type="scientific">Enterobacter cancerogenus</name>
    <dbReference type="NCBI Taxonomy" id="69218"/>
    <lineage>
        <taxon>Bacteria</taxon>
        <taxon>Pseudomonadati</taxon>
        <taxon>Pseudomonadota</taxon>
        <taxon>Gammaproteobacteria</taxon>
        <taxon>Enterobacterales</taxon>
        <taxon>Enterobacteriaceae</taxon>
        <taxon>Enterobacter</taxon>
        <taxon>Enterobacter cloacae complex</taxon>
    </lineage>
</organism>
<dbReference type="SUPFAM" id="SSF53474">
    <property type="entry name" value="alpha/beta-Hydrolases"/>
    <property type="match status" value="1"/>
</dbReference>
<proteinExistence type="predicted"/>